<gene>
    <name evidence="2" type="ORF">HNR73_006839</name>
</gene>
<dbReference type="RefSeq" id="WP_184791901.1">
    <property type="nucleotide sequence ID" value="NZ_BONT01000055.1"/>
</dbReference>
<protein>
    <submittedName>
        <fullName evidence="2">Lipopolysaccharide export LptBFGC system permease protein LptF</fullName>
    </submittedName>
</protein>
<keyword evidence="3" id="KW-1185">Reference proteome</keyword>
<sequence length="68" mass="6978">MPIVAFALTTDGDLASPLCLILFALVAVAIGAGNLTMSRESTSRLIGGMAAVILGVAMVIFAVTHWFA</sequence>
<dbReference type="EMBL" id="JACHGT010000019">
    <property type="protein sequence ID" value="MBB6038950.1"/>
    <property type="molecule type" value="Genomic_DNA"/>
</dbReference>
<feature type="transmembrane region" description="Helical" evidence="1">
    <location>
        <begin position="14"/>
        <end position="33"/>
    </location>
</feature>
<keyword evidence="1" id="KW-1133">Transmembrane helix</keyword>
<evidence type="ECO:0000313" key="2">
    <source>
        <dbReference type="EMBL" id="MBB6038950.1"/>
    </source>
</evidence>
<accession>A0A841G4B1</accession>
<comment type="caution">
    <text evidence="2">The sequence shown here is derived from an EMBL/GenBank/DDBJ whole genome shotgun (WGS) entry which is preliminary data.</text>
</comment>
<name>A0A841G4B1_9ACTN</name>
<organism evidence="2 3">
    <name type="scientific">Phytomonospora endophytica</name>
    <dbReference type="NCBI Taxonomy" id="714109"/>
    <lineage>
        <taxon>Bacteria</taxon>
        <taxon>Bacillati</taxon>
        <taxon>Actinomycetota</taxon>
        <taxon>Actinomycetes</taxon>
        <taxon>Micromonosporales</taxon>
        <taxon>Micromonosporaceae</taxon>
        <taxon>Phytomonospora</taxon>
    </lineage>
</organism>
<evidence type="ECO:0000256" key="1">
    <source>
        <dbReference type="SAM" id="Phobius"/>
    </source>
</evidence>
<dbReference type="Proteomes" id="UP000548476">
    <property type="component" value="Unassembled WGS sequence"/>
</dbReference>
<feature type="transmembrane region" description="Helical" evidence="1">
    <location>
        <begin position="45"/>
        <end position="67"/>
    </location>
</feature>
<reference evidence="2 3" key="1">
    <citation type="submission" date="2020-08" db="EMBL/GenBank/DDBJ databases">
        <title>Genomic Encyclopedia of Type Strains, Phase IV (KMG-IV): sequencing the most valuable type-strain genomes for metagenomic binning, comparative biology and taxonomic classification.</title>
        <authorList>
            <person name="Goeker M."/>
        </authorList>
    </citation>
    <scope>NUCLEOTIDE SEQUENCE [LARGE SCALE GENOMIC DNA]</scope>
    <source>
        <strain evidence="2 3">YIM 65646</strain>
    </source>
</reference>
<dbReference type="AlphaFoldDB" id="A0A841G4B1"/>
<keyword evidence="1" id="KW-0472">Membrane</keyword>
<evidence type="ECO:0000313" key="3">
    <source>
        <dbReference type="Proteomes" id="UP000548476"/>
    </source>
</evidence>
<proteinExistence type="predicted"/>
<keyword evidence="1" id="KW-0812">Transmembrane</keyword>